<evidence type="ECO:0000256" key="1">
    <source>
        <dbReference type="SAM" id="MobiDB-lite"/>
    </source>
</evidence>
<organism evidence="2 3">
    <name type="scientific">Tilletia caries</name>
    <name type="common">wheat bunt fungus</name>
    <dbReference type="NCBI Taxonomy" id="13290"/>
    <lineage>
        <taxon>Eukaryota</taxon>
        <taxon>Fungi</taxon>
        <taxon>Dikarya</taxon>
        <taxon>Basidiomycota</taxon>
        <taxon>Ustilaginomycotina</taxon>
        <taxon>Exobasidiomycetes</taxon>
        <taxon>Tilletiales</taxon>
        <taxon>Tilletiaceae</taxon>
        <taxon>Tilletia</taxon>
    </lineage>
</organism>
<keyword evidence="3" id="KW-1185">Reference proteome</keyword>
<comment type="caution">
    <text evidence="2">The sequence shown here is derived from an EMBL/GenBank/DDBJ whole genome shotgun (WGS) entry which is preliminary data.</text>
</comment>
<accession>A0ABN7J7U2</accession>
<sequence>MSNGTFSDSAAYGRTMPPALRIDASSSSSGSGSGGKNGSKQQPRADAAPLAIDPTALDTDSTKTLDPLEYYHRHMLDTHPGMDSSVASDDDFLDLLRNTKDRDALKWIEECSPPLSAQLVPVNYPPWNLHTSQTPSPT</sequence>
<name>A0ABN7J7U2_9BASI</name>
<evidence type="ECO:0000313" key="3">
    <source>
        <dbReference type="Proteomes" id="UP000836402"/>
    </source>
</evidence>
<dbReference type="EMBL" id="CAJHJG010006036">
    <property type="protein sequence ID" value="CAD6954458.1"/>
    <property type="molecule type" value="Genomic_DNA"/>
</dbReference>
<proteinExistence type="predicted"/>
<gene>
    <name evidence="2" type="ORF">JKIAZH3_G2310</name>
</gene>
<dbReference type="Proteomes" id="UP000836402">
    <property type="component" value="Unassembled WGS sequence"/>
</dbReference>
<feature type="region of interest" description="Disordered" evidence="1">
    <location>
        <begin position="1"/>
        <end position="63"/>
    </location>
</feature>
<reference evidence="2" key="1">
    <citation type="submission" date="2020-10" db="EMBL/GenBank/DDBJ databases">
        <authorList>
            <person name="Sedaghatjoo S."/>
        </authorList>
    </citation>
    <scope>NUCLEOTIDE SEQUENCE</scope>
    <source>
        <strain evidence="2">AZH3</strain>
    </source>
</reference>
<evidence type="ECO:0000313" key="2">
    <source>
        <dbReference type="EMBL" id="CAD6954458.1"/>
    </source>
</evidence>
<protein>
    <submittedName>
        <fullName evidence="2">Uncharacterized protein</fullName>
    </submittedName>
</protein>